<evidence type="ECO:0000313" key="1">
    <source>
        <dbReference type="EMBL" id="KAK4543624.1"/>
    </source>
</evidence>
<dbReference type="Proteomes" id="UP001324427">
    <property type="component" value="Unassembled WGS sequence"/>
</dbReference>
<comment type="caution">
    <text evidence="1">The sequence shown here is derived from an EMBL/GenBank/DDBJ whole genome shotgun (WGS) entry which is preliminary data.</text>
</comment>
<gene>
    <name evidence="1" type="ORF">LTR36_005269</name>
</gene>
<keyword evidence="2" id="KW-1185">Reference proteome</keyword>
<dbReference type="InterPro" id="IPR025533">
    <property type="entry name" value="DUF4419"/>
</dbReference>
<dbReference type="Pfam" id="PF14388">
    <property type="entry name" value="DUF4419"/>
    <property type="match status" value="1"/>
</dbReference>
<dbReference type="EMBL" id="JAVFHQ010000030">
    <property type="protein sequence ID" value="KAK4543624.1"/>
    <property type="molecule type" value="Genomic_DNA"/>
</dbReference>
<dbReference type="PANTHER" id="PTHR31252">
    <property type="entry name" value="DUF4419 DOMAIN-CONTAINING PROTEIN"/>
    <property type="match status" value="1"/>
</dbReference>
<reference evidence="1 2" key="1">
    <citation type="submission" date="2021-11" db="EMBL/GenBank/DDBJ databases">
        <title>Black yeast isolated from Biological Soil Crust.</title>
        <authorList>
            <person name="Kurbessoian T."/>
        </authorList>
    </citation>
    <scope>NUCLEOTIDE SEQUENCE [LARGE SCALE GENOMIC DNA]</scope>
    <source>
        <strain evidence="1 2">CCFEE 5522</strain>
    </source>
</reference>
<dbReference type="AlphaFoldDB" id="A0AAV9JE99"/>
<proteinExistence type="predicted"/>
<sequence>MYPSSSSFVRSAIEAWGRHSHLVLRPDDIWFAILVQMNFFMEKNAESLRHLFVAHQNKVVLQVWGCGWQNVVDKFEVRLQDNIKTPWMTDWVSPGFTTSTKDDERTAIVLMMGLMKAFFDYEGGVICGIPSVTLLGTRKDWQRLLKKIDRLDDFGAEPRAYAHRLRPILSRMAQTFDSPVTTDTQNFWNQMVQAKVKHSSTCGEPETQYTVSGWILGFFYWDSTGRTSRRFSEGWAESSYLGSLLYDDVHYGEAALEDLPMGYAKAAFKMFNGHGESAAEPFKGWVLAGSIGKSIVAGAPEGYKAALALQHGSKQLEAAKHDTDDPGCFSGLLRGLNCFRATHKSPAEPVHITSEKQAPQEVTREIDCENDHSTIQPRSGWFLFGPDKDVGPFFDTEEIDGPTVDAINSCEGVEHCQS</sequence>
<organism evidence="1 2">
    <name type="scientific">Oleoguttula mirabilis</name>
    <dbReference type="NCBI Taxonomy" id="1507867"/>
    <lineage>
        <taxon>Eukaryota</taxon>
        <taxon>Fungi</taxon>
        <taxon>Dikarya</taxon>
        <taxon>Ascomycota</taxon>
        <taxon>Pezizomycotina</taxon>
        <taxon>Dothideomycetes</taxon>
        <taxon>Dothideomycetidae</taxon>
        <taxon>Mycosphaerellales</taxon>
        <taxon>Teratosphaeriaceae</taxon>
        <taxon>Oleoguttula</taxon>
    </lineage>
</organism>
<accession>A0AAV9JE99</accession>
<evidence type="ECO:0000313" key="2">
    <source>
        <dbReference type="Proteomes" id="UP001324427"/>
    </source>
</evidence>
<dbReference type="PANTHER" id="PTHR31252:SF11">
    <property type="entry name" value="DUF4419 DOMAIN-CONTAINING PROTEIN"/>
    <property type="match status" value="1"/>
</dbReference>
<protein>
    <submittedName>
        <fullName evidence="1">Uncharacterized protein</fullName>
    </submittedName>
</protein>
<name>A0AAV9JE99_9PEZI</name>